<gene>
    <name evidence="2" type="ORF">ADUPG1_007666</name>
</gene>
<keyword evidence="3" id="KW-1185">Reference proteome</keyword>
<dbReference type="InterPro" id="IPR010736">
    <property type="entry name" value="SHIPPO-rpt"/>
</dbReference>
<comment type="caution">
    <text evidence="2">The sequence shown here is derived from an EMBL/GenBank/DDBJ whole genome shotgun (WGS) entry which is preliminary data.</text>
</comment>
<dbReference type="Pfam" id="PF07004">
    <property type="entry name" value="SHIPPO-rpt"/>
    <property type="match status" value="3"/>
</dbReference>
<feature type="compositionally biased region" description="Polar residues" evidence="1">
    <location>
        <begin position="560"/>
        <end position="575"/>
    </location>
</feature>
<feature type="region of interest" description="Disordered" evidence="1">
    <location>
        <begin position="557"/>
        <end position="589"/>
    </location>
</feature>
<protein>
    <submittedName>
        <fullName evidence="2">Uncharacterized protein</fullName>
    </submittedName>
</protein>
<sequence>MAFCARSERSFDFLTGGRNASHLGPGSYSIPSERKTILSRAPFFSTSERKTIADSKFKTPGVGEYILDDRSVTSDAARRQRQLQPSFGGRHSRFKTQKSDMPGPGSYCSHIDRETRKKPSLAYINHAKLSIKAEREPTAPAIMPKRIFTGDNEEPGPGSYVIDREKKHRISMRGKAESAWAKAPDRTKSAGESVRKRREKAGSVPYLLNPLPRELPGPSHYNVFHYSVADCSQVTGKDLLRPSAAFFSGTSGSGGQTYSKTGTSENANLGPGCYNTQKYLTIEDRIEKERIIQEKRSLLHPRQVFISGSDRDGPRGGLGITEVVTRKMYDIDRLGGSKYEPGPGSYNLLSPMKLKTQSVLKYGNNSRKERSRMSTAPLSPQKQDRLSQSAAVSSKLRASTSGNTPQGGILRDKLTSTMPKAVFKPSKFGIGSFGSSSQRFDHGILSKSSAALPAVGQYDVRSADPVLIERKRKDKMWQAALWRREQTLKDQTFDNEAAERGLEEALLHMPEAIETIGKVKRKLAGSGRDMLGFGSGNVRFKVKREAEARRGVVGAYDLSSRPQPKRSVSGSSFKSATGRFGEGKMSLKRQEIMEKDEKERIRRAKKGKGQRHVGSFTGGFRRRRAESVPFGSSNNRFNYEKQKTSVSDTPGPGSYSLKSHNHRIVSKDSFGRGDRFIDSSKMSVPGPGTYTEDHSQPASFSIKRSFNITIDPGH</sequence>
<reference evidence="2" key="1">
    <citation type="submission" date="2022-03" db="EMBL/GenBank/DDBJ databases">
        <title>Draft genome sequence of Aduncisulcus paluster, a free-living microaerophilic Fornicata.</title>
        <authorList>
            <person name="Yuyama I."/>
            <person name="Kume K."/>
            <person name="Tamura T."/>
            <person name="Inagaki Y."/>
            <person name="Hashimoto T."/>
        </authorList>
    </citation>
    <scope>NUCLEOTIDE SEQUENCE</scope>
    <source>
        <strain evidence="2">NY0171</strain>
    </source>
</reference>
<feature type="compositionally biased region" description="Polar residues" evidence="1">
    <location>
        <begin position="696"/>
        <end position="708"/>
    </location>
</feature>
<feature type="region of interest" description="Disordered" evidence="1">
    <location>
        <begin position="172"/>
        <end position="201"/>
    </location>
</feature>
<dbReference type="Proteomes" id="UP001057375">
    <property type="component" value="Unassembled WGS sequence"/>
</dbReference>
<dbReference type="PANTHER" id="PTHR21580">
    <property type="entry name" value="SHIPPO-1-RELATED"/>
    <property type="match status" value="1"/>
</dbReference>
<name>A0ABQ5KP98_9EUKA</name>
<accession>A0ABQ5KP98</accession>
<dbReference type="PANTHER" id="PTHR21580:SF60">
    <property type="entry name" value="SPERM-TAIL PG-RICH REPEAT-CONTAINING PROTEIN 2"/>
    <property type="match status" value="1"/>
</dbReference>
<dbReference type="InterPro" id="IPR051291">
    <property type="entry name" value="CIMAP"/>
</dbReference>
<proteinExistence type="predicted"/>
<feature type="compositionally biased region" description="Polar residues" evidence="1">
    <location>
        <begin position="373"/>
        <end position="406"/>
    </location>
</feature>
<feature type="compositionally biased region" description="Basic and acidic residues" evidence="1">
    <location>
        <begin position="665"/>
        <end position="678"/>
    </location>
</feature>
<feature type="region of interest" description="Disordered" evidence="1">
    <location>
        <begin position="363"/>
        <end position="411"/>
    </location>
</feature>
<feature type="region of interest" description="Disordered" evidence="1">
    <location>
        <begin position="250"/>
        <end position="269"/>
    </location>
</feature>
<evidence type="ECO:0000313" key="3">
    <source>
        <dbReference type="Proteomes" id="UP001057375"/>
    </source>
</evidence>
<feature type="region of interest" description="Disordered" evidence="1">
    <location>
        <begin position="79"/>
        <end position="106"/>
    </location>
</feature>
<dbReference type="EMBL" id="BQXS01010791">
    <property type="protein sequence ID" value="GKT34292.1"/>
    <property type="molecule type" value="Genomic_DNA"/>
</dbReference>
<feature type="region of interest" description="Disordered" evidence="1">
    <location>
        <begin position="628"/>
        <end position="714"/>
    </location>
</feature>
<evidence type="ECO:0000256" key="1">
    <source>
        <dbReference type="SAM" id="MobiDB-lite"/>
    </source>
</evidence>
<organism evidence="2 3">
    <name type="scientific">Aduncisulcus paluster</name>
    <dbReference type="NCBI Taxonomy" id="2918883"/>
    <lineage>
        <taxon>Eukaryota</taxon>
        <taxon>Metamonada</taxon>
        <taxon>Carpediemonas-like organisms</taxon>
        <taxon>Aduncisulcus</taxon>
    </lineage>
</organism>
<evidence type="ECO:0000313" key="2">
    <source>
        <dbReference type="EMBL" id="GKT34292.1"/>
    </source>
</evidence>